<keyword evidence="1" id="KW-0812">Transmembrane</keyword>
<evidence type="ECO:0000313" key="3">
    <source>
        <dbReference type="Proteomes" id="UP001596447"/>
    </source>
</evidence>
<evidence type="ECO:0000313" key="2">
    <source>
        <dbReference type="EMBL" id="MFC7199214.1"/>
    </source>
</evidence>
<dbReference type="EMBL" id="JBHTAR010000011">
    <property type="protein sequence ID" value="MFC7199214.1"/>
    <property type="molecule type" value="Genomic_DNA"/>
</dbReference>
<evidence type="ECO:0000256" key="1">
    <source>
        <dbReference type="SAM" id="Phobius"/>
    </source>
</evidence>
<keyword evidence="1" id="KW-1133">Transmembrane helix</keyword>
<keyword evidence="1" id="KW-0472">Membrane</keyword>
<reference evidence="2 3" key="1">
    <citation type="journal article" date="2019" name="Int. J. Syst. Evol. Microbiol.">
        <title>The Global Catalogue of Microorganisms (GCM) 10K type strain sequencing project: providing services to taxonomists for standard genome sequencing and annotation.</title>
        <authorList>
            <consortium name="The Broad Institute Genomics Platform"/>
            <consortium name="The Broad Institute Genome Sequencing Center for Infectious Disease"/>
            <person name="Wu L."/>
            <person name="Ma J."/>
        </authorList>
    </citation>
    <scope>NUCLEOTIDE SEQUENCE [LARGE SCALE GENOMIC DNA]</scope>
    <source>
        <strain evidence="2 3">XZGYJ-43</strain>
    </source>
</reference>
<proteinExistence type="predicted"/>
<dbReference type="AlphaFoldDB" id="A0ABD5Z252"/>
<dbReference type="RefSeq" id="WP_279529155.1">
    <property type="nucleotide sequence ID" value="NZ_CP122312.1"/>
</dbReference>
<feature type="transmembrane region" description="Helical" evidence="1">
    <location>
        <begin position="515"/>
        <end position="534"/>
    </location>
</feature>
<organism evidence="2 3">
    <name type="scientific">Halospeciosus flavus</name>
    <dbReference type="NCBI Taxonomy" id="3032283"/>
    <lineage>
        <taxon>Archaea</taxon>
        <taxon>Methanobacteriati</taxon>
        <taxon>Methanobacteriota</taxon>
        <taxon>Stenosarchaea group</taxon>
        <taxon>Halobacteria</taxon>
        <taxon>Halobacteriales</taxon>
        <taxon>Halobacteriaceae</taxon>
        <taxon>Halospeciosus</taxon>
    </lineage>
</organism>
<accession>A0ABD5Z252</accession>
<comment type="caution">
    <text evidence="2">The sequence shown here is derived from an EMBL/GenBank/DDBJ whole genome shotgun (WGS) entry which is preliminary data.</text>
</comment>
<gene>
    <name evidence="2" type="ORF">ACFQJ9_07250</name>
</gene>
<protein>
    <submittedName>
        <fullName evidence="2">Pentapeptide repeat-containing protein</fullName>
    </submittedName>
</protein>
<keyword evidence="3" id="KW-1185">Reference proteome</keyword>
<feature type="transmembrane region" description="Helical" evidence="1">
    <location>
        <begin position="576"/>
        <end position="598"/>
    </location>
</feature>
<sequence length="604" mass="67257">MDRIKTAGNCQYRFEPGESELVSEDASLERDEPWECPHDAVEGEEYCVFHLSTAHRSELGIRDRQVRAELIAAVESDSDTRNEFVGATFGELDLRDRKINSTNALPINFRHCTFEGKVRLQDAHVVDQLDFSHSYFRSRFELDSARFDSDLICYDCAFDGVMSASTARFSGRGVFSRAGFEHTAAFNNGTTFDDDAIFTGTTFRSNAKFTGTQFEGRAFFRGSEFRYRALFTSASFADIASFADARFTDATVFDSVRFDGPATFGTEDIHSAYGPATFETAPTFEDSVAEGFLDFTGVDFEDGGDFSQARFEELVDFRDSLLMGDLRLDDAQCGERFEFNPRAAGEGVLVSCERTSLDGGTLAQPTKGHILFDFRDAVVGSISVQAETSEQSPIDYMRFVTTAFREFDFTSFRPALEPDYEIHNFGVETSVEPADLDPREEELTYTKAKSGADMIGDNRAESGFFVREMRARGDRHAVRRRNSDSTKERIVAGVKEVFNRSFDVVCEYTENPHRLLAVMLGIIGLFAGIYWVLYSLAGLSAPYPEAPGPFSYILLSGESFTGLHHPPAAALPTWPIRLVGVAEAVVGALLIALFLFTLTRAVHR</sequence>
<name>A0ABD5Z252_9EURY</name>
<dbReference type="Proteomes" id="UP001596447">
    <property type="component" value="Unassembled WGS sequence"/>
</dbReference>